<accession>A0A645HFH4</accession>
<dbReference type="AlphaFoldDB" id="A0A645HFH4"/>
<dbReference type="GO" id="GO:0006428">
    <property type="term" value="P:isoleucyl-tRNA aminoacylation"/>
    <property type="evidence" value="ECO:0007669"/>
    <property type="project" value="TreeGrafter"/>
</dbReference>
<comment type="caution">
    <text evidence="8">The sequence shown here is derived from an EMBL/GenBank/DDBJ whole genome shotgun (WGS) entry which is preliminary data.</text>
</comment>
<dbReference type="InterPro" id="IPR013155">
    <property type="entry name" value="M/V/L/I-tRNA-synth_anticd-bd"/>
</dbReference>
<sequence>MAMTKMMAPIITFTTEEIYDHLSENFEKKATVQAESWPEFNENYIDKALEEKWNRVLLIREDILKALEEKRRDKFIGHSLESKVTVQPKEPSDCAILDSLGNEFMSDVIIASGFEIGTVENGYEGSLCRVRVEKASGKKCERCWKIDEHTGEDPQFPDTCPRCAHTLKTMNS</sequence>
<feature type="domain" description="Zinc finger FPG/IleRS-type" evidence="6">
    <location>
        <begin position="137"/>
        <end position="165"/>
    </location>
</feature>
<keyword evidence="5" id="KW-0030">Aminoacyl-tRNA synthetase</keyword>
<evidence type="ECO:0000259" key="6">
    <source>
        <dbReference type="Pfam" id="PF06827"/>
    </source>
</evidence>
<gene>
    <name evidence="8" type="primary">ileS_57</name>
    <name evidence="8" type="ORF">SDC9_185009</name>
</gene>
<evidence type="ECO:0000256" key="4">
    <source>
        <dbReference type="ARBA" id="ARBA00022917"/>
    </source>
</evidence>
<reference evidence="8" key="1">
    <citation type="submission" date="2019-08" db="EMBL/GenBank/DDBJ databases">
        <authorList>
            <person name="Kucharzyk K."/>
            <person name="Murdoch R.W."/>
            <person name="Higgins S."/>
            <person name="Loffler F."/>
        </authorList>
    </citation>
    <scope>NUCLEOTIDE SEQUENCE</scope>
</reference>
<evidence type="ECO:0000256" key="3">
    <source>
        <dbReference type="ARBA" id="ARBA00022840"/>
    </source>
</evidence>
<keyword evidence="1 8" id="KW-0436">Ligase</keyword>
<evidence type="ECO:0000256" key="2">
    <source>
        <dbReference type="ARBA" id="ARBA00022741"/>
    </source>
</evidence>
<evidence type="ECO:0000313" key="8">
    <source>
        <dbReference type="EMBL" id="MPN37490.1"/>
    </source>
</evidence>
<dbReference type="Gene3D" id="1.10.730.20">
    <property type="match status" value="1"/>
</dbReference>
<dbReference type="EC" id="6.1.1.5" evidence="8"/>
<name>A0A645HFH4_9ZZZZ</name>
<dbReference type="SUPFAM" id="SSF47323">
    <property type="entry name" value="Anticodon-binding domain of a subclass of class I aminoacyl-tRNA synthetases"/>
    <property type="match status" value="1"/>
</dbReference>
<proteinExistence type="predicted"/>
<dbReference type="InterPro" id="IPR010663">
    <property type="entry name" value="Znf_FPG/IleRS"/>
</dbReference>
<dbReference type="GO" id="GO:0005829">
    <property type="term" value="C:cytosol"/>
    <property type="evidence" value="ECO:0007669"/>
    <property type="project" value="TreeGrafter"/>
</dbReference>
<dbReference type="InterPro" id="IPR009080">
    <property type="entry name" value="tRNAsynth_Ia_anticodon-bd"/>
</dbReference>
<dbReference type="GO" id="GO:0004822">
    <property type="term" value="F:isoleucine-tRNA ligase activity"/>
    <property type="evidence" value="ECO:0007669"/>
    <property type="project" value="UniProtKB-EC"/>
</dbReference>
<feature type="domain" description="Methionyl/Valyl/Leucyl/Isoleucyl-tRNA synthetase anticodon-binding" evidence="7">
    <location>
        <begin position="3"/>
        <end position="85"/>
    </location>
</feature>
<keyword evidence="2" id="KW-0547">Nucleotide-binding</keyword>
<dbReference type="EMBL" id="VSSQ01092171">
    <property type="protein sequence ID" value="MPN37490.1"/>
    <property type="molecule type" value="Genomic_DNA"/>
</dbReference>
<keyword evidence="3" id="KW-0067">ATP-binding</keyword>
<evidence type="ECO:0000259" key="7">
    <source>
        <dbReference type="Pfam" id="PF08264"/>
    </source>
</evidence>
<dbReference type="Pfam" id="PF06827">
    <property type="entry name" value="zf-FPG_IleRS"/>
    <property type="match status" value="1"/>
</dbReference>
<evidence type="ECO:0000256" key="1">
    <source>
        <dbReference type="ARBA" id="ARBA00022598"/>
    </source>
</evidence>
<dbReference type="GO" id="GO:0005524">
    <property type="term" value="F:ATP binding"/>
    <property type="evidence" value="ECO:0007669"/>
    <property type="project" value="UniProtKB-KW"/>
</dbReference>
<dbReference type="Pfam" id="PF08264">
    <property type="entry name" value="Anticodon_1"/>
    <property type="match status" value="1"/>
</dbReference>
<keyword evidence="4" id="KW-0648">Protein biosynthesis</keyword>
<dbReference type="InterPro" id="IPR050081">
    <property type="entry name" value="Ile-tRNA_ligase"/>
</dbReference>
<dbReference type="PANTHER" id="PTHR42765">
    <property type="entry name" value="SOLEUCYL-TRNA SYNTHETASE"/>
    <property type="match status" value="1"/>
</dbReference>
<dbReference type="PANTHER" id="PTHR42765:SF1">
    <property type="entry name" value="ISOLEUCINE--TRNA LIGASE, MITOCHONDRIAL"/>
    <property type="match status" value="1"/>
</dbReference>
<organism evidence="8">
    <name type="scientific">bioreactor metagenome</name>
    <dbReference type="NCBI Taxonomy" id="1076179"/>
    <lineage>
        <taxon>unclassified sequences</taxon>
        <taxon>metagenomes</taxon>
        <taxon>ecological metagenomes</taxon>
    </lineage>
</organism>
<evidence type="ECO:0000256" key="5">
    <source>
        <dbReference type="ARBA" id="ARBA00023146"/>
    </source>
</evidence>
<protein>
    <submittedName>
        <fullName evidence="8">Isoleucine--tRNA ligase</fullName>
        <ecNumber evidence="8">6.1.1.5</ecNumber>
    </submittedName>
</protein>